<dbReference type="Proteomes" id="UP001153678">
    <property type="component" value="Unassembled WGS sequence"/>
</dbReference>
<dbReference type="EMBL" id="CAMKVN010000927">
    <property type="protein sequence ID" value="CAI2172344.1"/>
    <property type="molecule type" value="Genomic_DNA"/>
</dbReference>
<evidence type="ECO:0000313" key="2">
    <source>
        <dbReference type="EMBL" id="CAI2172344.1"/>
    </source>
</evidence>
<keyword evidence="1" id="KW-0472">Membrane</keyword>
<sequence>MYYVDLFYRRRKTEPKFIHVVRACIMILLLAFLVAYISFLIEEIINSVPAIQISVEEINEVPFAGIDEICNDFLSQPQQLSDPHPGYIGYFINKNNLKFIKDPKDDQIIKIKLYSNTSNELIMMYIVDSENNPLKSQDNQIYTQSFQFYDFMKELFANNMYFIANNQLTYLGLARNQKKEFDPKYSGILGVNPSYKTLPHILSKSQSTPLPIEPSTEYYSEIDLTVTSFLMQVETEQRTRTLLSVLGLMGGAWGLASALYAILFGVDSIRPWGCIQSFYSKTRHRTYNKFKKTIPVLPLINSHSSMKEFDSSSPDVKKLHDRLLSLEIFLKEYVVDVKFLEKSDQMEQNKWSDDTTLNLN</sequence>
<organism evidence="2 3">
    <name type="scientific">Funneliformis geosporum</name>
    <dbReference type="NCBI Taxonomy" id="1117311"/>
    <lineage>
        <taxon>Eukaryota</taxon>
        <taxon>Fungi</taxon>
        <taxon>Fungi incertae sedis</taxon>
        <taxon>Mucoromycota</taxon>
        <taxon>Glomeromycotina</taxon>
        <taxon>Glomeromycetes</taxon>
        <taxon>Glomerales</taxon>
        <taxon>Glomeraceae</taxon>
        <taxon>Funneliformis</taxon>
    </lineage>
</organism>
<evidence type="ECO:0000256" key="1">
    <source>
        <dbReference type="SAM" id="Phobius"/>
    </source>
</evidence>
<proteinExistence type="predicted"/>
<keyword evidence="1" id="KW-1133">Transmembrane helix</keyword>
<gene>
    <name evidence="2" type="ORF">FWILDA_LOCUS5531</name>
</gene>
<dbReference type="AlphaFoldDB" id="A0A9W4SL23"/>
<accession>A0A9W4SL23</accession>
<keyword evidence="1" id="KW-0812">Transmembrane</keyword>
<protein>
    <submittedName>
        <fullName evidence="2">1734_t:CDS:1</fullName>
    </submittedName>
</protein>
<keyword evidence="3" id="KW-1185">Reference proteome</keyword>
<reference evidence="2" key="1">
    <citation type="submission" date="2022-08" db="EMBL/GenBank/DDBJ databases">
        <authorList>
            <person name="Kallberg Y."/>
            <person name="Tangrot J."/>
            <person name="Rosling A."/>
        </authorList>
    </citation>
    <scope>NUCLEOTIDE SEQUENCE</scope>
    <source>
        <strain evidence="2">Wild A</strain>
    </source>
</reference>
<name>A0A9W4SL23_9GLOM</name>
<feature type="transmembrane region" description="Helical" evidence="1">
    <location>
        <begin position="242"/>
        <end position="263"/>
    </location>
</feature>
<feature type="transmembrane region" description="Helical" evidence="1">
    <location>
        <begin position="20"/>
        <end position="41"/>
    </location>
</feature>
<dbReference type="OrthoDB" id="2421077at2759"/>
<comment type="caution">
    <text evidence="2">The sequence shown here is derived from an EMBL/GenBank/DDBJ whole genome shotgun (WGS) entry which is preliminary data.</text>
</comment>
<evidence type="ECO:0000313" key="3">
    <source>
        <dbReference type="Proteomes" id="UP001153678"/>
    </source>
</evidence>